<feature type="compositionally biased region" description="Polar residues" evidence="1">
    <location>
        <begin position="92"/>
        <end position="112"/>
    </location>
</feature>
<dbReference type="Proteomes" id="UP000055702">
    <property type="component" value="Unassembled WGS sequence"/>
</dbReference>
<protein>
    <submittedName>
        <fullName evidence="3">Uncharacterized protein</fullName>
    </submittedName>
</protein>
<proteinExistence type="predicted"/>
<feature type="transmembrane region" description="Helical" evidence="2">
    <location>
        <begin position="63"/>
        <end position="81"/>
    </location>
</feature>
<sequence>MSQQQDHDAEFTALQTEIKDAYHQQPLEQPSAELDEAILAKARSGANVTKVSSTKKSIWQRNAWVYSSAASVLLVAGLFILNPSLQKHLGTDSEQSVPARQSSFKQVKSTSDVPKVTESPVEDATAAESIAVQGLSMSSAPMNSERVNRNVVSEASDNNRSDSNGTIESQMADKSSAVMSAAPAPAKVNAEAQKKALELQSRSHDKEVQQVKPSFNGSLKGDIELDTADVALARLKVLMADNKLIQAERYMITIDQRFPELSDPSHPLYEQYHKIVLQLTSQ</sequence>
<evidence type="ECO:0000256" key="1">
    <source>
        <dbReference type="SAM" id="MobiDB-lite"/>
    </source>
</evidence>
<reference evidence="3 4" key="1">
    <citation type="submission" date="2016-01" db="EMBL/GenBank/DDBJ databases">
        <title>Draft genome of the antarctic isolate Shewanella frigidimarina Ag06-30.</title>
        <authorList>
            <person name="Parmeciano Di Noto G."/>
            <person name="Vazquez S."/>
            <person name="Mac Cormack W."/>
            <person name="Iriarte A."/>
            <person name="Quiroga C."/>
        </authorList>
    </citation>
    <scope>NUCLEOTIDE SEQUENCE [LARGE SCALE GENOMIC DNA]</scope>
    <source>
        <strain evidence="3 4">Ag06-30</strain>
    </source>
</reference>
<dbReference type="RefSeq" id="WP_059746413.1">
    <property type="nucleotide sequence ID" value="NZ_LRDC01000029.1"/>
</dbReference>
<feature type="compositionally biased region" description="Low complexity" evidence="1">
    <location>
        <begin position="174"/>
        <end position="186"/>
    </location>
</feature>
<feature type="region of interest" description="Disordered" evidence="1">
    <location>
        <begin position="153"/>
        <end position="190"/>
    </location>
</feature>
<feature type="region of interest" description="Disordered" evidence="1">
    <location>
        <begin position="89"/>
        <end position="122"/>
    </location>
</feature>
<feature type="compositionally biased region" description="Polar residues" evidence="1">
    <location>
        <begin position="153"/>
        <end position="173"/>
    </location>
</feature>
<name>A0A106BYL3_SHEFR</name>
<gene>
    <name evidence="3" type="ORF">AWJ07_05900</name>
</gene>
<evidence type="ECO:0000256" key="2">
    <source>
        <dbReference type="SAM" id="Phobius"/>
    </source>
</evidence>
<keyword evidence="2" id="KW-1133">Transmembrane helix</keyword>
<keyword evidence="2" id="KW-0472">Membrane</keyword>
<accession>A0A106BYL3</accession>
<evidence type="ECO:0000313" key="3">
    <source>
        <dbReference type="EMBL" id="KVX00993.1"/>
    </source>
</evidence>
<organism evidence="3">
    <name type="scientific">Shewanella frigidimarina</name>
    <dbReference type="NCBI Taxonomy" id="56812"/>
    <lineage>
        <taxon>Bacteria</taxon>
        <taxon>Pseudomonadati</taxon>
        <taxon>Pseudomonadota</taxon>
        <taxon>Gammaproteobacteria</taxon>
        <taxon>Alteromonadales</taxon>
        <taxon>Shewanellaceae</taxon>
        <taxon>Shewanella</taxon>
    </lineage>
</organism>
<evidence type="ECO:0000313" key="4">
    <source>
        <dbReference type="Proteomes" id="UP000055702"/>
    </source>
</evidence>
<dbReference type="AlphaFoldDB" id="A0A106BYL3"/>
<dbReference type="EMBL" id="LRDC01000029">
    <property type="protein sequence ID" value="KVX00993.1"/>
    <property type="molecule type" value="Genomic_DNA"/>
</dbReference>
<comment type="caution">
    <text evidence="3">The sequence shown here is derived from an EMBL/GenBank/DDBJ whole genome shotgun (WGS) entry which is preliminary data.</text>
</comment>
<keyword evidence="2" id="KW-0812">Transmembrane</keyword>